<dbReference type="EMBL" id="GBXM01045038">
    <property type="protein sequence ID" value="JAH63539.1"/>
    <property type="molecule type" value="Transcribed_RNA"/>
</dbReference>
<organism evidence="1">
    <name type="scientific">Anguilla anguilla</name>
    <name type="common">European freshwater eel</name>
    <name type="synonym">Muraena anguilla</name>
    <dbReference type="NCBI Taxonomy" id="7936"/>
    <lineage>
        <taxon>Eukaryota</taxon>
        <taxon>Metazoa</taxon>
        <taxon>Chordata</taxon>
        <taxon>Craniata</taxon>
        <taxon>Vertebrata</taxon>
        <taxon>Euteleostomi</taxon>
        <taxon>Actinopterygii</taxon>
        <taxon>Neopterygii</taxon>
        <taxon>Teleostei</taxon>
        <taxon>Anguilliformes</taxon>
        <taxon>Anguillidae</taxon>
        <taxon>Anguilla</taxon>
    </lineage>
</organism>
<reference evidence="1" key="2">
    <citation type="journal article" date="2015" name="Fish Shellfish Immunol.">
        <title>Early steps in the European eel (Anguilla anguilla)-Vibrio vulnificus interaction in the gills: Role of the RtxA13 toxin.</title>
        <authorList>
            <person name="Callol A."/>
            <person name="Pajuelo D."/>
            <person name="Ebbesson L."/>
            <person name="Teles M."/>
            <person name="MacKenzie S."/>
            <person name="Amaro C."/>
        </authorList>
    </citation>
    <scope>NUCLEOTIDE SEQUENCE</scope>
</reference>
<protein>
    <submittedName>
        <fullName evidence="1">Uncharacterized protein</fullName>
    </submittedName>
</protein>
<dbReference type="AlphaFoldDB" id="A0A0E9UCD7"/>
<proteinExistence type="predicted"/>
<sequence length="19" mass="2113">MQTDGPVNHRGKTDVRKSS</sequence>
<evidence type="ECO:0000313" key="1">
    <source>
        <dbReference type="EMBL" id="JAH63539.1"/>
    </source>
</evidence>
<reference evidence="1" key="1">
    <citation type="submission" date="2014-11" db="EMBL/GenBank/DDBJ databases">
        <authorList>
            <person name="Amaro Gonzalez C."/>
        </authorList>
    </citation>
    <scope>NUCLEOTIDE SEQUENCE</scope>
</reference>
<name>A0A0E9UCD7_ANGAN</name>
<accession>A0A0E9UCD7</accession>